<reference evidence="2" key="1">
    <citation type="submission" date="2015-07" db="EMBL/GenBank/DDBJ databases">
        <title>Genome sequencing project for genomic taxonomy and phylogenomics of Bacillus-like bacteria.</title>
        <authorList>
            <person name="Liu B."/>
            <person name="Wang J."/>
            <person name="Zhu Y."/>
            <person name="Liu G."/>
            <person name="Chen Q."/>
            <person name="Chen Z."/>
            <person name="Lan J."/>
            <person name="Che J."/>
            <person name="Ge C."/>
            <person name="Shi H."/>
            <person name="Pan Z."/>
            <person name="Liu X."/>
        </authorList>
    </citation>
    <scope>NUCLEOTIDE SEQUENCE [LARGE SCALE GENOMIC DNA]</scope>
    <source>
        <strain evidence="2">FJAT-27997</strain>
    </source>
</reference>
<dbReference type="SUPFAM" id="SSF46785">
    <property type="entry name" value="Winged helix' DNA-binding domain"/>
    <property type="match status" value="1"/>
</dbReference>
<dbReference type="Proteomes" id="UP000037146">
    <property type="component" value="Unassembled WGS sequence"/>
</dbReference>
<dbReference type="InterPro" id="IPR036390">
    <property type="entry name" value="WH_DNA-bd_sf"/>
</dbReference>
<evidence type="ECO:0000313" key="1">
    <source>
        <dbReference type="EMBL" id="KMY42824.1"/>
    </source>
</evidence>
<dbReference type="InterPro" id="IPR043128">
    <property type="entry name" value="Rev_trsase/Diguanyl_cyclase"/>
</dbReference>
<sequence>MLISDIAKEYSDKLDYLPFIYKSSDETIDIIETNQHLVDIWIFSGVTPYVTAQQSTSKKPFFYLELNGTSLTNELIKIKYKDQKSLNRASIDLLEKNDVYETYHDLDFIYENIYLYEYPGFTEVQEIISFHENLFNQKKVDVCITCLNFVYEHLKAKGIPIYRVTPTRANIRQTLKSALQQWETLHFKQSQIAILLVKIEESNKDTNHHTISYDLHRLNLELQAAVLNFSESIYGSFVTLGVGVFLIFSTRGSLNKTGRQVGDLLENLALITELPANVGIGYGETALIAEENARIALNHAKHYGSFCAFLVKDNGIIEGPLKEQESISFSYWTENKEISDKLKQCGVTITTFNKILSVQKRAGNNSITASILAEWLKMTPRNARRILNGLAEQGIAEIIGDEAPTSKGRPRKIYRVNSDVE</sequence>
<name>A0A0K9G7V9_9BACI</name>
<gene>
    <name evidence="1" type="ORF">AC625_23895</name>
</gene>
<protein>
    <recommendedName>
        <fullName evidence="3">Transcriptional regulator</fullName>
    </recommendedName>
</protein>
<evidence type="ECO:0000313" key="2">
    <source>
        <dbReference type="Proteomes" id="UP000037146"/>
    </source>
</evidence>
<keyword evidence="2" id="KW-1185">Reference proteome</keyword>
<proteinExistence type="predicted"/>
<dbReference type="PATRIC" id="fig|1679170.3.peg.5355"/>
<dbReference type="Gene3D" id="3.30.70.270">
    <property type="match status" value="1"/>
</dbReference>
<dbReference type="AlphaFoldDB" id="A0A0K9G7V9"/>
<organism evidence="1 2">
    <name type="scientific">Peribacillus loiseleuriae</name>
    <dbReference type="NCBI Taxonomy" id="1679170"/>
    <lineage>
        <taxon>Bacteria</taxon>
        <taxon>Bacillati</taxon>
        <taxon>Bacillota</taxon>
        <taxon>Bacilli</taxon>
        <taxon>Bacillales</taxon>
        <taxon>Bacillaceae</taxon>
        <taxon>Peribacillus</taxon>
    </lineage>
</organism>
<accession>A0A0K9G7V9</accession>
<evidence type="ECO:0008006" key="3">
    <source>
        <dbReference type="Google" id="ProtNLM"/>
    </source>
</evidence>
<comment type="caution">
    <text evidence="1">The sequence shown here is derived from an EMBL/GenBank/DDBJ whole genome shotgun (WGS) entry which is preliminary data.</text>
</comment>
<dbReference type="EMBL" id="LFZW01000002">
    <property type="protein sequence ID" value="KMY42824.1"/>
    <property type="molecule type" value="Genomic_DNA"/>
</dbReference>
<dbReference type="STRING" id="1679170.AC625_23895"/>